<dbReference type="PANTHER" id="PTHR43161">
    <property type="entry name" value="SORBITOL DEHYDROGENASE"/>
    <property type="match status" value="1"/>
</dbReference>
<dbReference type="PANTHER" id="PTHR43161:SF9">
    <property type="entry name" value="SORBITOL DEHYDROGENASE"/>
    <property type="match status" value="1"/>
</dbReference>
<dbReference type="InterPro" id="IPR045306">
    <property type="entry name" value="SDH-like"/>
</dbReference>
<gene>
    <name evidence="8" type="ORF">GKJPGBOP_07627</name>
</gene>
<dbReference type="InterPro" id="IPR036291">
    <property type="entry name" value="NAD(P)-bd_dom_sf"/>
</dbReference>
<proteinExistence type="inferred from homology"/>
<comment type="similarity">
    <text evidence="2 6">Belongs to the zinc-containing alcohol dehydrogenase family.</text>
</comment>
<evidence type="ECO:0000259" key="7">
    <source>
        <dbReference type="SMART" id="SM00829"/>
    </source>
</evidence>
<dbReference type="RefSeq" id="WP_125057860.1">
    <property type="nucleotide sequence ID" value="NZ_BHZD01000001.1"/>
</dbReference>
<keyword evidence="5" id="KW-0560">Oxidoreductase</keyword>
<evidence type="ECO:0000256" key="5">
    <source>
        <dbReference type="ARBA" id="ARBA00023002"/>
    </source>
</evidence>
<evidence type="ECO:0000256" key="4">
    <source>
        <dbReference type="ARBA" id="ARBA00022833"/>
    </source>
</evidence>
<accession>A0A401WES4</accession>
<organism evidence="8 9">
    <name type="scientific">Streptomyces paromomycinus</name>
    <name type="common">Streptomyces rimosus subsp. paromomycinus</name>
    <dbReference type="NCBI Taxonomy" id="92743"/>
    <lineage>
        <taxon>Bacteria</taxon>
        <taxon>Bacillati</taxon>
        <taxon>Actinomycetota</taxon>
        <taxon>Actinomycetes</taxon>
        <taxon>Kitasatosporales</taxon>
        <taxon>Streptomycetaceae</taxon>
        <taxon>Streptomyces</taxon>
    </lineage>
</organism>
<evidence type="ECO:0000256" key="3">
    <source>
        <dbReference type="ARBA" id="ARBA00022723"/>
    </source>
</evidence>
<keyword evidence="9" id="KW-1185">Reference proteome</keyword>
<evidence type="ECO:0000256" key="1">
    <source>
        <dbReference type="ARBA" id="ARBA00001947"/>
    </source>
</evidence>
<dbReference type="InterPro" id="IPR011032">
    <property type="entry name" value="GroES-like_sf"/>
</dbReference>
<sequence length="350" mass="36545">MPAPLPAHVPATMRAAVLHAPKDLRIEERPVPVPGPGQVLVRVEAVGICGSDVHYYEHGRIGDFVVRAPMVLGHEPGGTVAALGPGACLHRPGQLVSLEPGIPCGTCTQCRHGRYNLCPDVSFYATPPVDGALCEYVVIDEHFAHPVPDALTAETAALLEPLSVGVWAARKGRVGTGSRVLVTGAGPIGLVAVQTARAFGATEVVVTDIAPERLALARELGATDTVDVRTARLADTGYVPDVLLECSGVPAVADEAIRAVGRAGRAVLVGMGGDTVPLPLAHVQNFEIEVTGTFRYANTWPAAIALAASGDVRLDRLVSHRYGLEQAEQALTAAARDRTTIKPLVCPLPG</sequence>
<dbReference type="EMBL" id="BHZD01000001">
    <property type="protein sequence ID" value="GCD47833.1"/>
    <property type="molecule type" value="Genomic_DNA"/>
</dbReference>
<name>A0A401WES4_STREY</name>
<dbReference type="Pfam" id="PF00107">
    <property type="entry name" value="ADH_zinc_N"/>
    <property type="match status" value="1"/>
</dbReference>
<evidence type="ECO:0000313" key="9">
    <source>
        <dbReference type="Proteomes" id="UP000286746"/>
    </source>
</evidence>
<reference evidence="8 9" key="1">
    <citation type="submission" date="2018-11" db="EMBL/GenBank/DDBJ databases">
        <title>Whole genome sequence of Streptomyces paromomycinus NBRC 15454(T).</title>
        <authorList>
            <person name="Komaki H."/>
            <person name="Tamura T."/>
        </authorList>
    </citation>
    <scope>NUCLEOTIDE SEQUENCE [LARGE SCALE GENOMIC DNA]</scope>
    <source>
        <strain evidence="8 9">NBRC 15454</strain>
    </source>
</reference>
<evidence type="ECO:0000313" key="8">
    <source>
        <dbReference type="EMBL" id="GCD47833.1"/>
    </source>
</evidence>
<dbReference type="GO" id="GO:0016616">
    <property type="term" value="F:oxidoreductase activity, acting on the CH-OH group of donors, NAD or NADP as acceptor"/>
    <property type="evidence" value="ECO:0007669"/>
    <property type="project" value="InterPro"/>
</dbReference>
<dbReference type="InterPro" id="IPR013154">
    <property type="entry name" value="ADH-like_N"/>
</dbReference>
<evidence type="ECO:0000256" key="6">
    <source>
        <dbReference type="RuleBase" id="RU361277"/>
    </source>
</evidence>
<comment type="caution">
    <text evidence="8">The sequence shown here is derived from an EMBL/GenBank/DDBJ whole genome shotgun (WGS) entry which is preliminary data.</text>
</comment>
<dbReference type="Pfam" id="PF08240">
    <property type="entry name" value="ADH_N"/>
    <property type="match status" value="1"/>
</dbReference>
<dbReference type="InterPro" id="IPR013149">
    <property type="entry name" value="ADH-like_C"/>
</dbReference>
<keyword evidence="3 6" id="KW-0479">Metal-binding</keyword>
<dbReference type="InterPro" id="IPR020843">
    <property type="entry name" value="ER"/>
</dbReference>
<dbReference type="SUPFAM" id="SSF50129">
    <property type="entry name" value="GroES-like"/>
    <property type="match status" value="1"/>
</dbReference>
<dbReference type="SMART" id="SM00829">
    <property type="entry name" value="PKS_ER"/>
    <property type="match status" value="1"/>
</dbReference>
<dbReference type="Proteomes" id="UP000286746">
    <property type="component" value="Unassembled WGS sequence"/>
</dbReference>
<keyword evidence="4 6" id="KW-0862">Zinc</keyword>
<feature type="domain" description="Enoyl reductase (ER)" evidence="7">
    <location>
        <begin position="19"/>
        <end position="345"/>
    </location>
</feature>
<comment type="cofactor">
    <cofactor evidence="1 6">
        <name>Zn(2+)</name>
        <dbReference type="ChEBI" id="CHEBI:29105"/>
    </cofactor>
</comment>
<protein>
    <submittedName>
        <fullName evidence="8">Sorbitol dehydrogenase</fullName>
    </submittedName>
</protein>
<dbReference type="SUPFAM" id="SSF51735">
    <property type="entry name" value="NAD(P)-binding Rossmann-fold domains"/>
    <property type="match status" value="1"/>
</dbReference>
<dbReference type="GO" id="GO:0008270">
    <property type="term" value="F:zinc ion binding"/>
    <property type="evidence" value="ECO:0007669"/>
    <property type="project" value="InterPro"/>
</dbReference>
<dbReference type="Gene3D" id="3.90.180.10">
    <property type="entry name" value="Medium-chain alcohol dehydrogenases, catalytic domain"/>
    <property type="match status" value="1"/>
</dbReference>
<dbReference type="InterPro" id="IPR002328">
    <property type="entry name" value="ADH_Zn_CS"/>
</dbReference>
<evidence type="ECO:0000256" key="2">
    <source>
        <dbReference type="ARBA" id="ARBA00008072"/>
    </source>
</evidence>
<dbReference type="Gene3D" id="3.40.50.720">
    <property type="entry name" value="NAD(P)-binding Rossmann-like Domain"/>
    <property type="match status" value="1"/>
</dbReference>
<dbReference type="CDD" id="cd05285">
    <property type="entry name" value="sorbitol_DH"/>
    <property type="match status" value="1"/>
</dbReference>
<dbReference type="AlphaFoldDB" id="A0A401WES4"/>
<dbReference type="PROSITE" id="PS00059">
    <property type="entry name" value="ADH_ZINC"/>
    <property type="match status" value="1"/>
</dbReference>